<accession>A0ABD0KFH3</accession>
<dbReference type="AlphaFoldDB" id="A0ABD0KFH3"/>
<keyword evidence="2" id="KW-1185">Reference proteome</keyword>
<sequence length="200" mass="22062">MAHNQATTSRAAPCKYGRVSSSDPHFHPLAEECCQAPRVLAAQPCTFGGFGCTTTSTSTPHFHPLADACRQAKGKRVDFTCHLVYRRLPGSRVIADIRTKGGLGSSYTHCVWLWFRTQLASVEIDCTGEVESLRGVFDLLRSSASHTIFLAYGIGNLSHETFQMSLVRIVLAYPRRLLSGSPDRLKALRSTDSKQFNSQQ</sequence>
<dbReference type="Proteomes" id="UP001519460">
    <property type="component" value="Unassembled WGS sequence"/>
</dbReference>
<protein>
    <submittedName>
        <fullName evidence="1">Uncharacterized protein</fullName>
    </submittedName>
</protein>
<gene>
    <name evidence="1" type="ORF">BaRGS_00022962</name>
</gene>
<comment type="caution">
    <text evidence="1">The sequence shown here is derived from an EMBL/GenBank/DDBJ whole genome shotgun (WGS) entry which is preliminary data.</text>
</comment>
<evidence type="ECO:0000313" key="1">
    <source>
        <dbReference type="EMBL" id="KAK7485781.1"/>
    </source>
</evidence>
<proteinExistence type="predicted"/>
<dbReference type="EMBL" id="JACVVK020000189">
    <property type="protein sequence ID" value="KAK7485781.1"/>
    <property type="molecule type" value="Genomic_DNA"/>
</dbReference>
<feature type="non-terminal residue" evidence="1">
    <location>
        <position position="200"/>
    </location>
</feature>
<evidence type="ECO:0000313" key="2">
    <source>
        <dbReference type="Proteomes" id="UP001519460"/>
    </source>
</evidence>
<organism evidence="1 2">
    <name type="scientific">Batillaria attramentaria</name>
    <dbReference type="NCBI Taxonomy" id="370345"/>
    <lineage>
        <taxon>Eukaryota</taxon>
        <taxon>Metazoa</taxon>
        <taxon>Spiralia</taxon>
        <taxon>Lophotrochozoa</taxon>
        <taxon>Mollusca</taxon>
        <taxon>Gastropoda</taxon>
        <taxon>Caenogastropoda</taxon>
        <taxon>Sorbeoconcha</taxon>
        <taxon>Cerithioidea</taxon>
        <taxon>Batillariidae</taxon>
        <taxon>Batillaria</taxon>
    </lineage>
</organism>
<name>A0ABD0KFH3_9CAEN</name>
<reference evidence="1 2" key="1">
    <citation type="journal article" date="2023" name="Sci. Data">
        <title>Genome assembly of the Korean intertidal mud-creeper Batillaria attramentaria.</title>
        <authorList>
            <person name="Patra A.K."/>
            <person name="Ho P.T."/>
            <person name="Jun S."/>
            <person name="Lee S.J."/>
            <person name="Kim Y."/>
            <person name="Won Y.J."/>
        </authorList>
    </citation>
    <scope>NUCLEOTIDE SEQUENCE [LARGE SCALE GENOMIC DNA]</scope>
    <source>
        <strain evidence="1">Wonlab-2016</strain>
    </source>
</reference>